<evidence type="ECO:0000256" key="5">
    <source>
        <dbReference type="HAMAP-Rule" id="MF_01609"/>
    </source>
</evidence>
<dbReference type="InterPro" id="IPR014746">
    <property type="entry name" value="Gln_synth/guanido_kin_cat_dom"/>
</dbReference>
<dbReference type="InterPro" id="IPR006336">
    <property type="entry name" value="GCS2"/>
</dbReference>
<dbReference type="PANTHER" id="PTHR36510:SF1">
    <property type="entry name" value="GLUTAMATE--CYSTEINE LIGASE 2-RELATED"/>
    <property type="match status" value="1"/>
</dbReference>
<dbReference type="NCBIfam" id="TIGR02050">
    <property type="entry name" value="gshA_cyan_rel"/>
    <property type="match status" value="1"/>
</dbReference>
<dbReference type="SUPFAM" id="SSF55931">
    <property type="entry name" value="Glutamine synthetase/guanido kinase"/>
    <property type="match status" value="1"/>
</dbReference>
<dbReference type="PANTHER" id="PTHR36510">
    <property type="entry name" value="GLUTAMATE--CYSTEINE LIGASE 2-RELATED"/>
    <property type="match status" value="1"/>
</dbReference>
<comment type="function">
    <text evidence="5">ATP-dependent carboxylate-amine ligase which exhibits weak glutamate--cysteine ligase activity.</text>
</comment>
<dbReference type="Gene3D" id="3.30.590.20">
    <property type="match status" value="1"/>
</dbReference>
<name>A0ABX5QI47_9MICO</name>
<keyword evidence="7" id="KW-1185">Reference proteome</keyword>
<comment type="similarity">
    <text evidence="5">Belongs to the glutamate--cysteine ligase type 2 family. YbdK subfamily.</text>
</comment>
<gene>
    <name evidence="6" type="ORF">Leucomu_12940</name>
</gene>
<evidence type="ECO:0000256" key="1">
    <source>
        <dbReference type="ARBA" id="ARBA00022598"/>
    </source>
</evidence>
<keyword evidence="1 5" id="KW-0436">Ligase</keyword>
<evidence type="ECO:0000256" key="3">
    <source>
        <dbReference type="ARBA" id="ARBA00022840"/>
    </source>
</evidence>
<evidence type="ECO:0000313" key="6">
    <source>
        <dbReference type="EMBL" id="QAB18693.1"/>
    </source>
</evidence>
<dbReference type="GO" id="GO:0016874">
    <property type="term" value="F:ligase activity"/>
    <property type="evidence" value="ECO:0007669"/>
    <property type="project" value="UniProtKB-KW"/>
</dbReference>
<evidence type="ECO:0000256" key="4">
    <source>
        <dbReference type="ARBA" id="ARBA00048819"/>
    </source>
</evidence>
<dbReference type="NCBIfam" id="NF010041">
    <property type="entry name" value="PRK13517.1-1"/>
    <property type="match status" value="1"/>
</dbReference>
<dbReference type="EC" id="6.3.2.2" evidence="5"/>
<reference evidence="6 7" key="1">
    <citation type="submission" date="2019-01" db="EMBL/GenBank/DDBJ databases">
        <title>Leucobacter muris sp. nov. isolated from the nose of a laboratory mouse.</title>
        <authorList>
            <person name="Benga L."/>
            <person name="Sproeer C."/>
            <person name="Schumann P."/>
            <person name="Verbarg S."/>
            <person name="Bunk B."/>
            <person name="Engelhardt E."/>
            <person name="Benten P.M."/>
            <person name="Sager M."/>
        </authorList>
    </citation>
    <scope>NUCLEOTIDE SEQUENCE [LARGE SCALE GENOMIC DNA]</scope>
    <source>
        <strain evidence="6 7">DSM 101948</strain>
    </source>
</reference>
<dbReference type="Pfam" id="PF04107">
    <property type="entry name" value="GCS2"/>
    <property type="match status" value="1"/>
</dbReference>
<proteinExistence type="inferred from homology"/>
<evidence type="ECO:0000313" key="7">
    <source>
        <dbReference type="Proteomes" id="UP000285768"/>
    </source>
</evidence>
<comment type="catalytic activity">
    <reaction evidence="4 5">
        <text>L-cysteine + L-glutamate + ATP = gamma-L-glutamyl-L-cysteine + ADP + phosphate + H(+)</text>
        <dbReference type="Rhea" id="RHEA:13285"/>
        <dbReference type="ChEBI" id="CHEBI:15378"/>
        <dbReference type="ChEBI" id="CHEBI:29985"/>
        <dbReference type="ChEBI" id="CHEBI:30616"/>
        <dbReference type="ChEBI" id="CHEBI:35235"/>
        <dbReference type="ChEBI" id="CHEBI:43474"/>
        <dbReference type="ChEBI" id="CHEBI:58173"/>
        <dbReference type="ChEBI" id="CHEBI:456216"/>
        <dbReference type="EC" id="6.3.2.2"/>
    </reaction>
</comment>
<dbReference type="Proteomes" id="UP000285768">
    <property type="component" value="Chromosome"/>
</dbReference>
<sequence length="308" mass="32697">MLDGRRLADQAARRVGARAVAMGTSALPVDSHLTPSPRYAAIGKRFGLTMREQLTCGFHVHVAVSSDAEGVAVLDRIRPWLPVLLALSSNSPFWMGEETGYASYRYQVWGRWPSAGAYDVFGSPGEYHRIVESLIGSGVVLDSGMVYFDARLSDHYPTVEVRVADVCMDAGHAVVIAALVRALVETASRDWRRGAAPSPAETGLLRVAMWSASRFGIGGSGLVDPILGAPRSPRAAVATLLSHVASALDHAGDRELVESGLERILAEGTGADRQRRVLRLSGGLRAVVMDAAELTNRGSAPSSAPTAA</sequence>
<dbReference type="EMBL" id="CP035037">
    <property type="protein sequence ID" value="QAB18693.1"/>
    <property type="molecule type" value="Genomic_DNA"/>
</dbReference>
<keyword evidence="2 5" id="KW-0547">Nucleotide-binding</keyword>
<keyword evidence="3 5" id="KW-0067">ATP-binding</keyword>
<evidence type="ECO:0000256" key="2">
    <source>
        <dbReference type="ARBA" id="ARBA00022741"/>
    </source>
</evidence>
<dbReference type="HAMAP" id="MF_01609">
    <property type="entry name" value="Glu_cys_ligase_2"/>
    <property type="match status" value="1"/>
</dbReference>
<dbReference type="InterPro" id="IPR050141">
    <property type="entry name" value="GCL_type2/YbdK_subfam"/>
</dbReference>
<organism evidence="6 7">
    <name type="scientific">Leucobacter muris</name>
    <dbReference type="NCBI Taxonomy" id="1935379"/>
    <lineage>
        <taxon>Bacteria</taxon>
        <taxon>Bacillati</taxon>
        <taxon>Actinomycetota</taxon>
        <taxon>Actinomycetes</taxon>
        <taxon>Micrococcales</taxon>
        <taxon>Microbacteriaceae</taxon>
        <taxon>Leucobacter</taxon>
    </lineage>
</organism>
<protein>
    <recommendedName>
        <fullName evidence="5">Putative glutamate--cysteine ligase 2</fullName>
        <ecNumber evidence="5">6.3.2.2</ecNumber>
    </recommendedName>
    <alternativeName>
        <fullName evidence="5">Gamma-glutamylcysteine synthetase 2</fullName>
        <shortName evidence="5">GCS 2</shortName>
        <shortName evidence="5">Gamma-GCS 2</shortName>
    </alternativeName>
</protein>
<dbReference type="InterPro" id="IPR011793">
    <property type="entry name" value="YbdK"/>
</dbReference>
<accession>A0ABX5QI47</accession>